<gene>
    <name evidence="3" type="ORF">ASAP_3248</name>
</gene>
<keyword evidence="2" id="KW-0812">Transmembrane</keyword>
<dbReference type="AlphaFoldDB" id="A0A060QKF0"/>
<dbReference type="Proteomes" id="UP000027583">
    <property type="component" value="Unassembled WGS sequence"/>
</dbReference>
<comment type="caution">
    <text evidence="3">The sequence shown here is derived from an EMBL/GenBank/DDBJ whole genome shotgun (WGS) entry which is preliminary data.</text>
</comment>
<evidence type="ECO:0000256" key="2">
    <source>
        <dbReference type="SAM" id="Phobius"/>
    </source>
</evidence>
<proteinExistence type="predicted"/>
<accession>A0A060QKF0</accession>
<organism evidence="3 4">
    <name type="scientific">Asaia bogorensis</name>
    <dbReference type="NCBI Taxonomy" id="91915"/>
    <lineage>
        <taxon>Bacteria</taxon>
        <taxon>Pseudomonadati</taxon>
        <taxon>Pseudomonadota</taxon>
        <taxon>Alphaproteobacteria</taxon>
        <taxon>Acetobacterales</taxon>
        <taxon>Acetobacteraceae</taxon>
        <taxon>Asaia</taxon>
    </lineage>
</organism>
<reference evidence="3 4" key="2">
    <citation type="journal article" date="2014" name="PLoS ONE">
        <title>Evolution of mitochondria reconstructed from the energy metabolism of living bacteria.</title>
        <authorList>
            <person name="Degli Esposti M."/>
            <person name="Chouaia B."/>
            <person name="Comandatore F."/>
            <person name="Crotti E."/>
            <person name="Sassera D."/>
            <person name="Lievens P.M."/>
            <person name="Daffonchio D."/>
            <person name="Bandi C."/>
        </authorList>
    </citation>
    <scope>NUCLEOTIDE SEQUENCE [LARGE SCALE GENOMIC DNA]</scope>
    <source>
        <strain evidence="3 4">SF2.1</strain>
    </source>
</reference>
<feature type="region of interest" description="Disordered" evidence="1">
    <location>
        <begin position="67"/>
        <end position="95"/>
    </location>
</feature>
<name>A0A060QKF0_9PROT</name>
<evidence type="ECO:0000313" key="3">
    <source>
        <dbReference type="EMBL" id="CDG41293.1"/>
    </source>
</evidence>
<reference evidence="3 4" key="1">
    <citation type="journal article" date="2014" name="Genome Biol. Evol.">
        <title>Acetic acid bacteria genomes reveal functional traits for adaptation to life in insect guts.</title>
        <authorList>
            <person name="Chouaia B."/>
            <person name="Gaiarsa S."/>
            <person name="Crotti E."/>
            <person name="Comandatore F."/>
            <person name="Degli Esposti M."/>
            <person name="Ricci I."/>
            <person name="Alma A."/>
            <person name="Favia G."/>
            <person name="Bandi C."/>
            <person name="Daffonchio D."/>
        </authorList>
    </citation>
    <scope>NUCLEOTIDE SEQUENCE [LARGE SCALE GENOMIC DNA]</scope>
    <source>
        <strain evidence="3 4">SF2.1</strain>
    </source>
</reference>
<evidence type="ECO:0000256" key="1">
    <source>
        <dbReference type="SAM" id="MobiDB-lite"/>
    </source>
</evidence>
<evidence type="ECO:0000313" key="4">
    <source>
        <dbReference type="Proteomes" id="UP000027583"/>
    </source>
</evidence>
<dbReference type="EMBL" id="CBLX010000027">
    <property type="protein sequence ID" value="CDG41293.1"/>
    <property type="molecule type" value="Genomic_DNA"/>
</dbReference>
<keyword evidence="2" id="KW-1133">Transmembrane helix</keyword>
<feature type="transmembrane region" description="Helical" evidence="2">
    <location>
        <begin position="20"/>
        <end position="42"/>
    </location>
</feature>
<protein>
    <submittedName>
        <fullName evidence="3">Uncharacterized protein</fullName>
    </submittedName>
</protein>
<dbReference type="RefSeq" id="WP_023979605.1">
    <property type="nucleotide sequence ID" value="NZ_CBLX010000027.1"/>
</dbReference>
<sequence>MQNDWQQVFESILSFIPAEIASDLTLLGTFLVAACAIAARFWPRPASGSKWLGLYALVNRIAMNSKHAANADDTQGPGVRRESGSLPAYTDENGP</sequence>
<keyword evidence="2" id="KW-0472">Membrane</keyword>